<sequence length="794" mass="91315">MWSDATNFNWRSKMGYWAEAVGTAAYIVNRSPTRALSFITPEEMWTGTAPDLSHLRVFGCEAMVHIPKEQRRKLDAKSHKLIFVGYSACTKGYRFIDPQSRRVYMSRDVIFLEGTAKRNTVQSFASENNTVNEKSSSAPEKEKKNTLESEVKVQEVVENRTQLEDKSREKENILNEQNKVYLPLSQTETAPENNENESYNETTSSTHSELLYESTHEEDTNSDPNDETYVPSGSDVDTSPENKQRPSRRNEFYQPRSYICMNSESTMSYLDSDPLCHEEALNSDKKNEWLNAMNEEYQALLQNNTWNLVELPEGKKVIPCKWVFKTKRDENGNIQRYKARLVIKGFRQTKGVDYHEVYAPVVRYSSVRYLLGVAAKYNLRIHQMDTVTAFLQGDVEEEIFMCQPPNYEEGHMVCKLNKSLYGLKQASRQWNKKLNEALLQIGLTRSKVDPCIYYRIVNDKNILFITVYVDDLMYFFNDEETASVVKLKLKEKFLMKDMGEVKQCMGYKIKQCGDEIHVSQTIYIEKILERFVMSDCNAVSTPCDPSVNLKKAESEEEILRNIPYQEAIGCLLYLSQGTRPDITYIVNTLSKFNNQPTAQHWAALKRVFRYLKGTKDLQLVFKCDAGNIVGYCDADWASNTDDRRSCTGYIFLFQGAAISWSSKRQPTVALSSTEAEYMALSSAIQEAMWLKQLQEDFWPSLSNDSFDVYCDNQSALSIAGHDTYHARSKHIDVRYHFIREKIEAKQISLKYQCSEDMVADALTKGLQRLKHDRHLSTMGLRSGEGVEVNAANTE</sequence>
<protein>
    <recommendedName>
        <fullName evidence="6">Retrovirus-related Pol polyprotein from transposon TNT 1-94</fullName>
    </recommendedName>
</protein>
<evidence type="ECO:0000313" key="4">
    <source>
        <dbReference type="EMBL" id="KAG7308433.1"/>
    </source>
</evidence>
<evidence type="ECO:0008006" key="6">
    <source>
        <dbReference type="Google" id="ProtNLM"/>
    </source>
</evidence>
<proteinExistence type="predicted"/>
<evidence type="ECO:0000313" key="5">
    <source>
        <dbReference type="Proteomes" id="UP000823941"/>
    </source>
</evidence>
<evidence type="ECO:0000259" key="3">
    <source>
        <dbReference type="Pfam" id="PF25597"/>
    </source>
</evidence>
<dbReference type="PANTHER" id="PTHR11439:SF483">
    <property type="entry name" value="PEPTIDE SYNTHASE GLIP-LIKE, PUTATIVE (AFU_ORTHOLOGUE AFUA_3G12920)-RELATED"/>
    <property type="match status" value="1"/>
</dbReference>
<dbReference type="Pfam" id="PF25597">
    <property type="entry name" value="SH3_retrovirus"/>
    <property type="match status" value="1"/>
</dbReference>
<dbReference type="InterPro" id="IPR043502">
    <property type="entry name" value="DNA/RNA_pol_sf"/>
</dbReference>
<dbReference type="EMBL" id="JAHIBW010000008">
    <property type="protein sequence ID" value="KAG7308433.1"/>
    <property type="molecule type" value="Genomic_DNA"/>
</dbReference>
<feature type="domain" description="Retroviral polymerase SH3-like" evidence="3">
    <location>
        <begin position="60"/>
        <end position="117"/>
    </location>
</feature>
<organism evidence="4 5">
    <name type="scientific">Plutella xylostella</name>
    <name type="common">Diamondback moth</name>
    <name type="synonym">Plutella maculipennis</name>
    <dbReference type="NCBI Taxonomy" id="51655"/>
    <lineage>
        <taxon>Eukaryota</taxon>
        <taxon>Metazoa</taxon>
        <taxon>Ecdysozoa</taxon>
        <taxon>Arthropoda</taxon>
        <taxon>Hexapoda</taxon>
        <taxon>Insecta</taxon>
        <taxon>Pterygota</taxon>
        <taxon>Neoptera</taxon>
        <taxon>Endopterygota</taxon>
        <taxon>Lepidoptera</taxon>
        <taxon>Glossata</taxon>
        <taxon>Ditrysia</taxon>
        <taxon>Yponomeutoidea</taxon>
        <taxon>Plutellidae</taxon>
        <taxon>Plutella</taxon>
    </lineage>
</organism>
<evidence type="ECO:0000256" key="1">
    <source>
        <dbReference type="SAM" id="MobiDB-lite"/>
    </source>
</evidence>
<feature type="compositionally biased region" description="Low complexity" evidence="1">
    <location>
        <begin position="192"/>
        <end position="209"/>
    </location>
</feature>
<dbReference type="InterPro" id="IPR012337">
    <property type="entry name" value="RNaseH-like_sf"/>
</dbReference>
<feature type="compositionally biased region" description="Polar residues" evidence="1">
    <location>
        <begin position="174"/>
        <end position="191"/>
    </location>
</feature>
<dbReference type="InterPro" id="IPR057670">
    <property type="entry name" value="SH3_retrovirus"/>
</dbReference>
<gene>
    <name evidence="4" type="ORF">JYU34_005638</name>
</gene>
<dbReference type="CDD" id="cd09272">
    <property type="entry name" value="RNase_HI_RT_Ty1"/>
    <property type="match status" value="1"/>
</dbReference>
<keyword evidence="5" id="KW-1185">Reference proteome</keyword>
<dbReference type="Pfam" id="PF07727">
    <property type="entry name" value="RVT_2"/>
    <property type="match status" value="1"/>
</dbReference>
<dbReference type="SUPFAM" id="SSF56672">
    <property type="entry name" value="DNA/RNA polymerases"/>
    <property type="match status" value="1"/>
</dbReference>
<dbReference type="InterPro" id="IPR013103">
    <property type="entry name" value="RVT_2"/>
</dbReference>
<dbReference type="SUPFAM" id="SSF53098">
    <property type="entry name" value="Ribonuclease H-like"/>
    <property type="match status" value="1"/>
</dbReference>
<name>A0ABQ7QTR0_PLUXY</name>
<feature type="compositionally biased region" description="Basic and acidic residues" evidence="1">
    <location>
        <begin position="139"/>
        <end position="173"/>
    </location>
</feature>
<feature type="domain" description="Reverse transcriptase Ty1/copia-type" evidence="2">
    <location>
        <begin position="303"/>
        <end position="543"/>
    </location>
</feature>
<feature type="compositionally biased region" description="Basic and acidic residues" evidence="1">
    <location>
        <begin position="240"/>
        <end position="251"/>
    </location>
</feature>
<dbReference type="PANTHER" id="PTHR11439">
    <property type="entry name" value="GAG-POL-RELATED RETROTRANSPOSON"/>
    <property type="match status" value="1"/>
</dbReference>
<accession>A0ABQ7QTR0</accession>
<evidence type="ECO:0000259" key="2">
    <source>
        <dbReference type="Pfam" id="PF07727"/>
    </source>
</evidence>
<feature type="region of interest" description="Disordered" evidence="1">
    <location>
        <begin position="126"/>
        <end position="251"/>
    </location>
</feature>
<reference evidence="4 5" key="1">
    <citation type="submission" date="2021-06" db="EMBL/GenBank/DDBJ databases">
        <title>A haploid diamondback moth (Plutella xylostella L.) genome assembly resolves 31 chromosomes and identifies a diamide resistance mutation.</title>
        <authorList>
            <person name="Ward C.M."/>
            <person name="Perry K.D."/>
            <person name="Baker G."/>
            <person name="Powis K."/>
            <person name="Heckel D.G."/>
            <person name="Baxter S.W."/>
        </authorList>
    </citation>
    <scope>NUCLEOTIDE SEQUENCE [LARGE SCALE GENOMIC DNA]</scope>
    <source>
        <strain evidence="4 5">LV</strain>
        <tissue evidence="4">Single pupa</tissue>
    </source>
</reference>
<dbReference type="Proteomes" id="UP000823941">
    <property type="component" value="Chromosome 8"/>
</dbReference>
<comment type="caution">
    <text evidence="4">The sequence shown here is derived from an EMBL/GenBank/DDBJ whole genome shotgun (WGS) entry which is preliminary data.</text>
</comment>